<dbReference type="Proteomes" id="UP000683360">
    <property type="component" value="Unassembled WGS sequence"/>
</dbReference>
<evidence type="ECO:0000313" key="3">
    <source>
        <dbReference type="Proteomes" id="UP000683360"/>
    </source>
</evidence>
<dbReference type="EMBL" id="CAJPWZ010000117">
    <property type="protein sequence ID" value="CAG2186113.1"/>
    <property type="molecule type" value="Genomic_DNA"/>
</dbReference>
<proteinExistence type="predicted"/>
<gene>
    <name evidence="2" type="ORF">MEDL_1665</name>
</gene>
<dbReference type="PANTHER" id="PTHR10044:SF139">
    <property type="entry name" value="DEATH-ASSOCIATED INHIBITOR OF APOPTOSIS 2"/>
    <property type="match status" value="1"/>
</dbReference>
<feature type="region of interest" description="Disordered" evidence="1">
    <location>
        <begin position="1"/>
        <end position="21"/>
    </location>
</feature>
<dbReference type="InterPro" id="IPR050784">
    <property type="entry name" value="IAP"/>
</dbReference>
<sequence length="244" mass="27988">MDGSDTNTQSDTSHQPSSDSQIIINGLRPQVLVTKPVENLTASTKIQQTTDAMNSQLTIDANFSRLEEPEYKYPQYQSYSSRLRSFDQWRFAHKQTPQCLSEAGYFYTIYNAKHAAFDDKMSRIATFDGDWRRDIEQTPEILADAGFFYTDNLKDNAVVKELLSMELKVDDIKYATDRYIKSKGDNDFCVEDLIDLIFEKANEEHKQSPFAVNNIINTEKPEENGMFDVLLSLKNISCNDIKNT</sequence>
<organism evidence="2 3">
    <name type="scientific">Mytilus edulis</name>
    <name type="common">Blue mussel</name>
    <dbReference type="NCBI Taxonomy" id="6550"/>
    <lineage>
        <taxon>Eukaryota</taxon>
        <taxon>Metazoa</taxon>
        <taxon>Spiralia</taxon>
        <taxon>Lophotrochozoa</taxon>
        <taxon>Mollusca</taxon>
        <taxon>Bivalvia</taxon>
        <taxon>Autobranchia</taxon>
        <taxon>Pteriomorphia</taxon>
        <taxon>Mytilida</taxon>
        <taxon>Mytiloidea</taxon>
        <taxon>Mytilidae</taxon>
        <taxon>Mytilinae</taxon>
        <taxon>Mytilus</taxon>
    </lineage>
</organism>
<dbReference type="AlphaFoldDB" id="A0A8S3PRL9"/>
<comment type="caution">
    <text evidence="2">The sequence shown here is derived from an EMBL/GenBank/DDBJ whole genome shotgun (WGS) entry which is preliminary data.</text>
</comment>
<dbReference type="GO" id="GO:0005634">
    <property type="term" value="C:nucleus"/>
    <property type="evidence" value="ECO:0007669"/>
    <property type="project" value="TreeGrafter"/>
</dbReference>
<evidence type="ECO:0000256" key="1">
    <source>
        <dbReference type="SAM" id="MobiDB-lite"/>
    </source>
</evidence>
<dbReference type="PANTHER" id="PTHR10044">
    <property type="entry name" value="INHIBITOR OF APOPTOSIS"/>
    <property type="match status" value="1"/>
</dbReference>
<reference evidence="2" key="1">
    <citation type="submission" date="2021-03" db="EMBL/GenBank/DDBJ databases">
        <authorList>
            <person name="Bekaert M."/>
        </authorList>
    </citation>
    <scope>NUCLEOTIDE SEQUENCE</scope>
</reference>
<keyword evidence="3" id="KW-1185">Reference proteome</keyword>
<dbReference type="Gene3D" id="1.10.1170.10">
    <property type="entry name" value="Inhibitor Of Apoptosis Protein (2mihbC-IAP-1), Chain A"/>
    <property type="match status" value="2"/>
</dbReference>
<dbReference type="GO" id="GO:0005737">
    <property type="term" value="C:cytoplasm"/>
    <property type="evidence" value="ECO:0007669"/>
    <property type="project" value="TreeGrafter"/>
</dbReference>
<evidence type="ECO:0000313" key="2">
    <source>
        <dbReference type="EMBL" id="CAG2186113.1"/>
    </source>
</evidence>
<dbReference type="SUPFAM" id="SSF57924">
    <property type="entry name" value="Inhibitor of apoptosis (IAP) repeat"/>
    <property type="match status" value="2"/>
</dbReference>
<accession>A0A8S3PRL9</accession>
<name>A0A8S3PRL9_MYTED</name>
<protein>
    <submittedName>
        <fullName evidence="2">BIRC7_8</fullName>
    </submittedName>
</protein>